<dbReference type="Gene3D" id="1.10.8.10">
    <property type="entry name" value="DNA helicase RuvA subunit, C-terminal domain"/>
    <property type="match status" value="1"/>
</dbReference>
<dbReference type="Gene3D" id="3.40.50.150">
    <property type="entry name" value="Vaccinia Virus protein VP39"/>
    <property type="match status" value="1"/>
</dbReference>
<dbReference type="GO" id="GO:0102559">
    <property type="term" value="F:peptide chain release factor N(5)-glutamine methyltransferase activity"/>
    <property type="evidence" value="ECO:0007669"/>
    <property type="project" value="UniProtKB-EC"/>
</dbReference>
<dbReference type="PANTHER" id="PTHR18895:SF74">
    <property type="entry name" value="MTRF1L RELEASE FACTOR GLUTAMINE METHYLTRANSFERASE"/>
    <property type="match status" value="1"/>
</dbReference>
<dbReference type="InterPro" id="IPR019874">
    <property type="entry name" value="RF_methyltr_PrmC"/>
</dbReference>
<dbReference type="NCBIfam" id="TIGR00536">
    <property type="entry name" value="hemK_fam"/>
    <property type="match status" value="1"/>
</dbReference>
<dbReference type="InterPro" id="IPR040758">
    <property type="entry name" value="PrmC_N"/>
</dbReference>
<dbReference type="InterPro" id="IPR007848">
    <property type="entry name" value="Small_mtfrase_dom"/>
</dbReference>
<comment type="catalytic activity">
    <reaction evidence="5">
        <text>L-glutaminyl-[peptide chain release factor] + S-adenosyl-L-methionine = N(5)-methyl-L-glutaminyl-[peptide chain release factor] + S-adenosyl-L-homocysteine + H(+)</text>
        <dbReference type="Rhea" id="RHEA:42896"/>
        <dbReference type="Rhea" id="RHEA-COMP:10271"/>
        <dbReference type="Rhea" id="RHEA-COMP:10272"/>
        <dbReference type="ChEBI" id="CHEBI:15378"/>
        <dbReference type="ChEBI" id="CHEBI:30011"/>
        <dbReference type="ChEBI" id="CHEBI:57856"/>
        <dbReference type="ChEBI" id="CHEBI:59789"/>
        <dbReference type="ChEBI" id="CHEBI:61891"/>
        <dbReference type="EC" id="2.1.1.297"/>
    </reaction>
</comment>
<name>X1QW22_9ZZZZ</name>
<reference evidence="8" key="1">
    <citation type="journal article" date="2014" name="Front. Microbiol.">
        <title>High frequency of phylogenetically diverse reductive dehalogenase-homologous genes in deep subseafloor sedimentary metagenomes.</title>
        <authorList>
            <person name="Kawai M."/>
            <person name="Futagami T."/>
            <person name="Toyoda A."/>
            <person name="Takaki Y."/>
            <person name="Nishi S."/>
            <person name="Hori S."/>
            <person name="Arai W."/>
            <person name="Tsubouchi T."/>
            <person name="Morono Y."/>
            <person name="Uchiyama I."/>
            <person name="Ito T."/>
            <person name="Fujiyama A."/>
            <person name="Inagaki F."/>
            <person name="Takami H."/>
        </authorList>
    </citation>
    <scope>NUCLEOTIDE SEQUENCE</scope>
    <source>
        <strain evidence="8">Expedition CK06-06</strain>
    </source>
</reference>
<dbReference type="InterPro" id="IPR029063">
    <property type="entry name" value="SAM-dependent_MTases_sf"/>
</dbReference>
<evidence type="ECO:0000256" key="4">
    <source>
        <dbReference type="ARBA" id="ARBA00022691"/>
    </source>
</evidence>
<dbReference type="GO" id="GO:0032259">
    <property type="term" value="P:methylation"/>
    <property type="evidence" value="ECO:0007669"/>
    <property type="project" value="UniProtKB-KW"/>
</dbReference>
<evidence type="ECO:0000256" key="1">
    <source>
        <dbReference type="ARBA" id="ARBA00012771"/>
    </source>
</evidence>
<proteinExistence type="inferred from homology"/>
<dbReference type="CDD" id="cd02440">
    <property type="entry name" value="AdoMet_MTases"/>
    <property type="match status" value="1"/>
</dbReference>
<evidence type="ECO:0000259" key="6">
    <source>
        <dbReference type="Pfam" id="PF05175"/>
    </source>
</evidence>
<dbReference type="GO" id="GO:0003676">
    <property type="term" value="F:nucleic acid binding"/>
    <property type="evidence" value="ECO:0007669"/>
    <property type="project" value="InterPro"/>
</dbReference>
<dbReference type="NCBIfam" id="TIGR03534">
    <property type="entry name" value="RF_mod_PrmC"/>
    <property type="match status" value="1"/>
</dbReference>
<keyword evidence="3" id="KW-0808">Transferase</keyword>
<dbReference type="HAMAP" id="MF_02126">
    <property type="entry name" value="RF_methyltr_PrmC"/>
    <property type="match status" value="1"/>
</dbReference>
<organism evidence="8">
    <name type="scientific">marine sediment metagenome</name>
    <dbReference type="NCBI Taxonomy" id="412755"/>
    <lineage>
        <taxon>unclassified sequences</taxon>
        <taxon>metagenomes</taxon>
        <taxon>ecological metagenomes</taxon>
    </lineage>
</organism>
<evidence type="ECO:0000256" key="5">
    <source>
        <dbReference type="ARBA" id="ARBA00048391"/>
    </source>
</evidence>
<sequence length="242" mass="27051">NKEFGLSRLDAEVLLSTYLNTDRSGLYVNIERLLTDEELNGFLSWVKRRQKGEPVAYITGRKEFWSLNFEVNSKVLVPRPETELLVEEVLKACSYMGERDIDILEIGTGSGAISVAIASDLKNVSIVATDISAEAIEVARRNAKKNGAAGKISFLYGNLFEPVSGKFDIIVSNPPYISEEEFENLPVEVRDFEPKKALLAGPDGTEFHYDLIRKGSRYLKYGGWFFIEIGAGQKNTVEGMLR</sequence>
<dbReference type="AlphaFoldDB" id="X1QW22"/>
<protein>
    <recommendedName>
        <fullName evidence="1">peptide chain release factor N(5)-glutamine methyltransferase</fullName>
        <ecNumber evidence="1">2.1.1.297</ecNumber>
    </recommendedName>
</protein>
<dbReference type="SUPFAM" id="SSF53335">
    <property type="entry name" value="S-adenosyl-L-methionine-dependent methyltransferases"/>
    <property type="match status" value="1"/>
</dbReference>
<evidence type="ECO:0000256" key="3">
    <source>
        <dbReference type="ARBA" id="ARBA00022679"/>
    </source>
</evidence>
<evidence type="ECO:0000313" key="8">
    <source>
        <dbReference type="EMBL" id="GAI58991.1"/>
    </source>
</evidence>
<keyword evidence="2" id="KW-0489">Methyltransferase</keyword>
<accession>X1QW22</accession>
<gene>
    <name evidence="8" type="ORF">S12H4_09528</name>
</gene>
<feature type="domain" description="Release factor glutamine methyltransferase N-terminal" evidence="7">
    <location>
        <begin position="6"/>
        <end position="60"/>
    </location>
</feature>
<dbReference type="PROSITE" id="PS00092">
    <property type="entry name" value="N6_MTASE"/>
    <property type="match status" value="1"/>
</dbReference>
<dbReference type="EMBL" id="BARW01003880">
    <property type="protein sequence ID" value="GAI58991.1"/>
    <property type="molecule type" value="Genomic_DNA"/>
</dbReference>
<feature type="domain" description="Methyltransferase small" evidence="6">
    <location>
        <begin position="82"/>
        <end position="181"/>
    </location>
</feature>
<evidence type="ECO:0000259" key="7">
    <source>
        <dbReference type="Pfam" id="PF17827"/>
    </source>
</evidence>
<dbReference type="PANTHER" id="PTHR18895">
    <property type="entry name" value="HEMK METHYLTRANSFERASE"/>
    <property type="match status" value="1"/>
</dbReference>
<dbReference type="InterPro" id="IPR002052">
    <property type="entry name" value="DNA_methylase_N6_adenine_CS"/>
</dbReference>
<dbReference type="EC" id="2.1.1.297" evidence="1"/>
<dbReference type="InterPro" id="IPR004556">
    <property type="entry name" value="HemK-like"/>
</dbReference>
<comment type="caution">
    <text evidence="8">The sequence shown here is derived from an EMBL/GenBank/DDBJ whole genome shotgun (WGS) entry which is preliminary data.</text>
</comment>
<dbReference type="InterPro" id="IPR050320">
    <property type="entry name" value="N5-glutamine_MTase"/>
</dbReference>
<keyword evidence="4" id="KW-0949">S-adenosyl-L-methionine</keyword>
<evidence type="ECO:0000256" key="2">
    <source>
        <dbReference type="ARBA" id="ARBA00022603"/>
    </source>
</evidence>
<feature type="non-terminal residue" evidence="8">
    <location>
        <position position="1"/>
    </location>
</feature>
<dbReference type="Pfam" id="PF05175">
    <property type="entry name" value="MTS"/>
    <property type="match status" value="1"/>
</dbReference>
<dbReference type="Pfam" id="PF17827">
    <property type="entry name" value="PrmC_N"/>
    <property type="match status" value="1"/>
</dbReference>